<evidence type="ECO:0000259" key="7">
    <source>
        <dbReference type="Pfam" id="PF25087"/>
    </source>
</evidence>
<dbReference type="PANTHER" id="PTHR22572">
    <property type="entry name" value="SUGAR-1-PHOSPHATE GUANYL TRANSFERASE"/>
    <property type="match status" value="1"/>
</dbReference>
<dbReference type="CDD" id="cd06428">
    <property type="entry name" value="M1P_guanylylT_A_like_N"/>
    <property type="match status" value="1"/>
</dbReference>
<evidence type="ECO:0000313" key="9">
    <source>
        <dbReference type="Proteomes" id="UP000319731"/>
    </source>
</evidence>
<dbReference type="GO" id="GO:0005525">
    <property type="term" value="F:GTP binding"/>
    <property type="evidence" value="ECO:0007669"/>
    <property type="project" value="UniProtKB-KW"/>
</dbReference>
<feature type="region of interest" description="Disordered" evidence="5">
    <location>
        <begin position="209"/>
        <end position="235"/>
    </location>
</feature>
<proteinExistence type="inferred from homology"/>
<evidence type="ECO:0000256" key="4">
    <source>
        <dbReference type="ARBA" id="ARBA00047343"/>
    </source>
</evidence>
<dbReference type="InterPro" id="IPR050486">
    <property type="entry name" value="Mannose-1P_guanyltransferase"/>
</dbReference>
<keyword evidence="9" id="KW-1185">Reference proteome</keyword>
<dbReference type="Proteomes" id="UP000319731">
    <property type="component" value="Unassembled WGS sequence"/>
</dbReference>
<evidence type="ECO:0000259" key="6">
    <source>
        <dbReference type="Pfam" id="PF00483"/>
    </source>
</evidence>
<comment type="caution">
    <text evidence="8">The sequence shown here is derived from an EMBL/GenBank/DDBJ whole genome shotgun (WGS) entry which is preliminary data.</text>
</comment>
<sequence length="455" mass="49655">MSSKGVILVGGSSVGTRFRPLSMDCPKPLFPVAGVPMIYHHVAALAKLPSIKEILLVGFFDNSVFDRFLTEVQMEFYNISIRYLREYQSLGTGGGIYHFRDEIMRGNPDHIFVMNADICSSFPLQQMLDFSTKIPSAVATVLGIKVDRSTVRKYGCLVVDPATNEVNHFVEKPETYISDLISCGLYLFSKDIFDIIRDAIIHRQAAAREAGETEENATVPRQLSTSASSTSLANMSTSKGLDERIRLEQDVLAPLAGQGKLFAYIGSAPDDFWMQIKTGSSAIPANKAYLQHFRSHQPRRLSTSTRSSAAVPSLAAVNGAPPPEPEIIQPVYIHPTAMIHPTAKVGPNVSIGPRVLIGRGVRIRDSIILDSSEIRNDAAVIHSIVGWDSKVGAWARVEGQPGDAHAVNATLKGTKIPSATILGKDVTVADEVVIRNCIVLPHKELKSSFHNEILM</sequence>
<dbReference type="Gene3D" id="2.160.10.10">
    <property type="entry name" value="Hexapeptide repeat proteins"/>
    <property type="match status" value="1"/>
</dbReference>
<dbReference type="AlphaFoldDB" id="A0A507CG77"/>
<dbReference type="Pfam" id="PF25087">
    <property type="entry name" value="GMPPB_C"/>
    <property type="match status" value="1"/>
</dbReference>
<protein>
    <recommendedName>
        <fullName evidence="3">mannose-1-phosphate guanylyltransferase</fullName>
        <ecNumber evidence="3">2.7.7.13</ecNumber>
    </recommendedName>
</protein>
<comment type="pathway">
    <text evidence="1">Nucleotide-sugar biosynthesis; GDP-alpha-D-mannose biosynthesis; GDP-alpha-D-mannose from alpha-D-mannose 1-phosphate (GTP route): step 1/1.</text>
</comment>
<gene>
    <name evidence="8" type="ORF">SmJEL517_g00785</name>
</gene>
<organism evidence="8 9">
    <name type="scientific">Synchytrium microbalum</name>
    <dbReference type="NCBI Taxonomy" id="1806994"/>
    <lineage>
        <taxon>Eukaryota</taxon>
        <taxon>Fungi</taxon>
        <taxon>Fungi incertae sedis</taxon>
        <taxon>Chytridiomycota</taxon>
        <taxon>Chytridiomycota incertae sedis</taxon>
        <taxon>Chytridiomycetes</taxon>
        <taxon>Synchytriales</taxon>
        <taxon>Synchytriaceae</taxon>
        <taxon>Synchytrium</taxon>
    </lineage>
</organism>
<dbReference type="RefSeq" id="XP_031027077.1">
    <property type="nucleotide sequence ID" value="XM_031166714.1"/>
</dbReference>
<evidence type="ECO:0000313" key="8">
    <source>
        <dbReference type="EMBL" id="TPX37006.1"/>
    </source>
</evidence>
<evidence type="ECO:0000256" key="5">
    <source>
        <dbReference type="SAM" id="MobiDB-lite"/>
    </source>
</evidence>
<comment type="similarity">
    <text evidence="2">Belongs to the transferase hexapeptide repeat family.</text>
</comment>
<evidence type="ECO:0000256" key="2">
    <source>
        <dbReference type="ARBA" id="ARBA00007274"/>
    </source>
</evidence>
<comment type="catalytic activity">
    <reaction evidence="4">
        <text>alpha-D-mannose 1-phosphate + GTP + H(+) = GDP-alpha-D-mannose + diphosphate</text>
        <dbReference type="Rhea" id="RHEA:15229"/>
        <dbReference type="ChEBI" id="CHEBI:15378"/>
        <dbReference type="ChEBI" id="CHEBI:33019"/>
        <dbReference type="ChEBI" id="CHEBI:37565"/>
        <dbReference type="ChEBI" id="CHEBI:57527"/>
        <dbReference type="ChEBI" id="CHEBI:58409"/>
        <dbReference type="EC" id="2.7.7.13"/>
    </reaction>
</comment>
<dbReference type="InterPro" id="IPR011004">
    <property type="entry name" value="Trimer_LpxA-like_sf"/>
</dbReference>
<dbReference type="InterPro" id="IPR056729">
    <property type="entry name" value="GMPPB_C"/>
</dbReference>
<dbReference type="GO" id="GO:0004475">
    <property type="term" value="F:mannose-1-phosphate guanylyltransferase (GTP) activity"/>
    <property type="evidence" value="ECO:0007669"/>
    <property type="project" value="UniProtKB-EC"/>
</dbReference>
<dbReference type="GeneID" id="42002011"/>
<feature type="domain" description="Mannose-1-phosphate guanyltransferase C-terminal" evidence="7">
    <location>
        <begin position="327"/>
        <end position="452"/>
    </location>
</feature>
<dbReference type="SUPFAM" id="SSF53448">
    <property type="entry name" value="Nucleotide-diphospho-sugar transferases"/>
    <property type="match status" value="1"/>
</dbReference>
<reference evidence="8 9" key="1">
    <citation type="journal article" date="2019" name="Sci. Rep.">
        <title>Comparative genomics of chytrid fungi reveal insights into the obligate biotrophic and pathogenic lifestyle of Synchytrium endobioticum.</title>
        <authorList>
            <person name="van de Vossenberg B.T.L.H."/>
            <person name="Warris S."/>
            <person name="Nguyen H.D.T."/>
            <person name="van Gent-Pelzer M.P.E."/>
            <person name="Joly D.L."/>
            <person name="van de Geest H.C."/>
            <person name="Bonants P.J.M."/>
            <person name="Smith D.S."/>
            <person name="Levesque C.A."/>
            <person name="van der Lee T.A.J."/>
        </authorList>
    </citation>
    <scope>NUCLEOTIDE SEQUENCE [LARGE SCALE GENOMIC DNA]</scope>
    <source>
        <strain evidence="8 9">JEL517</strain>
    </source>
</reference>
<dbReference type="InterPro" id="IPR005835">
    <property type="entry name" value="NTP_transferase_dom"/>
</dbReference>
<dbReference type="OrthoDB" id="285674at2759"/>
<evidence type="ECO:0000256" key="1">
    <source>
        <dbReference type="ARBA" id="ARBA00004823"/>
    </source>
</evidence>
<dbReference type="STRING" id="1806994.A0A507CG77"/>
<evidence type="ECO:0000256" key="3">
    <source>
        <dbReference type="ARBA" id="ARBA00012387"/>
    </source>
</evidence>
<feature type="domain" description="Nucleotidyl transferase" evidence="6">
    <location>
        <begin position="4"/>
        <end position="206"/>
    </location>
</feature>
<dbReference type="SUPFAM" id="SSF51161">
    <property type="entry name" value="Trimeric LpxA-like enzymes"/>
    <property type="match status" value="1"/>
</dbReference>
<dbReference type="Gene3D" id="3.90.550.10">
    <property type="entry name" value="Spore Coat Polysaccharide Biosynthesis Protein SpsA, Chain A"/>
    <property type="match status" value="1"/>
</dbReference>
<dbReference type="EMBL" id="QEAO01000003">
    <property type="protein sequence ID" value="TPX37006.1"/>
    <property type="molecule type" value="Genomic_DNA"/>
</dbReference>
<feature type="compositionally biased region" description="Low complexity" evidence="5">
    <location>
        <begin position="223"/>
        <end position="235"/>
    </location>
</feature>
<dbReference type="EC" id="2.7.7.13" evidence="3"/>
<name>A0A507CG77_9FUNG</name>
<dbReference type="Pfam" id="PF00483">
    <property type="entry name" value="NTP_transferase"/>
    <property type="match status" value="1"/>
</dbReference>
<accession>A0A507CG77</accession>
<dbReference type="InterPro" id="IPR029044">
    <property type="entry name" value="Nucleotide-diphossugar_trans"/>
</dbReference>